<dbReference type="AlphaFoldDB" id="L0GYS5"/>
<evidence type="ECO:0000313" key="2">
    <source>
        <dbReference type="EMBL" id="AGA90520.1"/>
    </source>
</evidence>
<protein>
    <submittedName>
        <fullName evidence="2">Uncharacterized protein</fullName>
    </submittedName>
</protein>
<dbReference type="HOGENOM" id="CLU_2482314_0_0_6"/>
<dbReference type="KEGG" id="tmb:Thimo_1746"/>
<reference evidence="2 3" key="1">
    <citation type="submission" date="2011-09" db="EMBL/GenBank/DDBJ databases">
        <title>Complete sequence of chromosome of Thioflavicoccus mobilis 8321.</title>
        <authorList>
            <consortium name="US DOE Joint Genome Institute"/>
            <person name="Lucas S."/>
            <person name="Han J."/>
            <person name="Lapidus A."/>
            <person name="Cheng J.-F."/>
            <person name="Goodwin L."/>
            <person name="Pitluck S."/>
            <person name="Peters L."/>
            <person name="Ovchinnikova G."/>
            <person name="Lu M."/>
            <person name="Detter J.C."/>
            <person name="Han C."/>
            <person name="Tapia R."/>
            <person name="Land M."/>
            <person name="Hauser L."/>
            <person name="Kyrpides N."/>
            <person name="Ivanova N."/>
            <person name="Pagani I."/>
            <person name="Vogl K."/>
            <person name="Liu Z."/>
            <person name="Imhoff J."/>
            <person name="Thiel V."/>
            <person name="Frigaard N.-U."/>
            <person name="Bryant D."/>
            <person name="Woyke T."/>
        </authorList>
    </citation>
    <scope>NUCLEOTIDE SEQUENCE [LARGE SCALE GENOMIC DNA]</scope>
    <source>
        <strain evidence="2 3">8321</strain>
    </source>
</reference>
<evidence type="ECO:0000256" key="1">
    <source>
        <dbReference type="SAM" id="Phobius"/>
    </source>
</evidence>
<name>L0GYS5_9GAMM</name>
<feature type="transmembrane region" description="Helical" evidence="1">
    <location>
        <begin position="53"/>
        <end position="82"/>
    </location>
</feature>
<keyword evidence="1" id="KW-0812">Transmembrane</keyword>
<feature type="transmembrane region" description="Helical" evidence="1">
    <location>
        <begin position="20"/>
        <end position="41"/>
    </location>
</feature>
<keyword evidence="1" id="KW-0472">Membrane</keyword>
<proteinExistence type="predicted"/>
<keyword evidence="1" id="KW-1133">Transmembrane helix</keyword>
<sequence length="87" mass="9250">MFRSLSDWWHRPIRSGDRVLGCVIGALGGAWGGLLGRLLLGQTPVSFSLLVEWASGVAILCGLLGILFPRIVTIVLYPLAIFGGGQS</sequence>
<dbReference type="Proteomes" id="UP000010816">
    <property type="component" value="Chromosome"/>
</dbReference>
<dbReference type="EMBL" id="CP003051">
    <property type="protein sequence ID" value="AGA90520.1"/>
    <property type="molecule type" value="Genomic_DNA"/>
</dbReference>
<accession>L0GYS5</accession>
<dbReference type="eggNOG" id="ENOG502ZR63">
    <property type="taxonomic scope" value="Bacteria"/>
</dbReference>
<keyword evidence="3" id="KW-1185">Reference proteome</keyword>
<evidence type="ECO:0000313" key="3">
    <source>
        <dbReference type="Proteomes" id="UP000010816"/>
    </source>
</evidence>
<organism evidence="2 3">
    <name type="scientific">Thioflavicoccus mobilis 8321</name>
    <dbReference type="NCBI Taxonomy" id="765912"/>
    <lineage>
        <taxon>Bacteria</taxon>
        <taxon>Pseudomonadati</taxon>
        <taxon>Pseudomonadota</taxon>
        <taxon>Gammaproteobacteria</taxon>
        <taxon>Chromatiales</taxon>
        <taxon>Chromatiaceae</taxon>
        <taxon>Thioflavicoccus</taxon>
    </lineage>
</organism>
<gene>
    <name evidence="2" type="ORF">Thimo_1746</name>
</gene>